<comment type="caution">
    <text evidence="15">Lacks conserved residue(s) required for the propagation of feature annotation.</text>
</comment>
<dbReference type="PANTHER" id="PTHR11533">
    <property type="entry name" value="PROTEASE M1 ZINC METALLOPROTEASE"/>
    <property type="match status" value="1"/>
</dbReference>
<reference evidence="20" key="4">
    <citation type="submission" date="2025-08" db="UniProtKB">
        <authorList>
            <consortium name="Ensembl"/>
        </authorList>
    </citation>
    <scope>IDENTIFICATION</scope>
</reference>
<reference evidence="21" key="3">
    <citation type="journal article" date="2014" name="Nature">
        <title>Elephant shark genome provides unique insights into gnathostome evolution.</title>
        <authorList>
            <consortium name="International Elephant Shark Genome Sequencing Consortium"/>
            <person name="Venkatesh B."/>
            <person name="Lee A.P."/>
            <person name="Ravi V."/>
            <person name="Maurya A.K."/>
            <person name="Lian M.M."/>
            <person name="Swann J.B."/>
            <person name="Ohta Y."/>
            <person name="Flajnik M.F."/>
            <person name="Sutoh Y."/>
            <person name="Kasahara M."/>
            <person name="Hoon S."/>
            <person name="Gangu V."/>
            <person name="Roy S.W."/>
            <person name="Irimia M."/>
            <person name="Korzh V."/>
            <person name="Kondrychyn I."/>
            <person name="Lim Z.W."/>
            <person name="Tay B.H."/>
            <person name="Tohari S."/>
            <person name="Kong K.W."/>
            <person name="Ho S."/>
            <person name="Lorente-Galdos B."/>
            <person name="Quilez J."/>
            <person name="Marques-Bonet T."/>
            <person name="Raney B.J."/>
            <person name="Ingham P.W."/>
            <person name="Tay A."/>
            <person name="Hillier L.W."/>
            <person name="Minx P."/>
            <person name="Boehm T."/>
            <person name="Wilson R.K."/>
            <person name="Brenner S."/>
            <person name="Warren W.C."/>
        </authorList>
    </citation>
    <scope>NUCLEOTIDE SEQUENCE [LARGE SCALE GENOMIC DNA]</scope>
</reference>
<dbReference type="FunFam" id="2.60.40.1730:FF:000001">
    <property type="entry name" value="Leucyl-cystinyl aminopeptidase"/>
    <property type="match status" value="1"/>
</dbReference>
<evidence type="ECO:0000256" key="6">
    <source>
        <dbReference type="ARBA" id="ARBA00022801"/>
    </source>
</evidence>
<dbReference type="GO" id="GO:0006508">
    <property type="term" value="P:proteolysis"/>
    <property type="evidence" value="ECO:0007669"/>
    <property type="project" value="UniProtKB-KW"/>
</dbReference>
<feature type="domain" description="ERAP1-like C-terminal" evidence="18">
    <location>
        <begin position="632"/>
        <end position="745"/>
    </location>
</feature>
<feature type="active site" description="Proton acceptor" evidence="13">
    <location>
        <position position="421"/>
    </location>
</feature>
<dbReference type="Gene3D" id="1.25.50.20">
    <property type="match status" value="1"/>
</dbReference>
<evidence type="ECO:0000313" key="20">
    <source>
        <dbReference type="Ensembl" id="ENSCMIP00000041929.1"/>
    </source>
</evidence>
<dbReference type="InterPro" id="IPR014782">
    <property type="entry name" value="Peptidase_M1_dom"/>
</dbReference>
<dbReference type="InterPro" id="IPR001930">
    <property type="entry name" value="Peptidase_M1"/>
</dbReference>
<keyword evidence="11 15" id="KW-0472">Membrane</keyword>
<dbReference type="InterPro" id="IPR042097">
    <property type="entry name" value="Aminopeptidase_N-like_N_sf"/>
</dbReference>
<evidence type="ECO:0000256" key="14">
    <source>
        <dbReference type="PIRSR" id="PIRSR634016-3"/>
    </source>
</evidence>
<dbReference type="PRINTS" id="PR00756">
    <property type="entry name" value="ALADIPTASE"/>
</dbReference>
<feature type="transmembrane region" description="Helical" evidence="15">
    <location>
        <begin position="607"/>
        <end position="624"/>
    </location>
</feature>
<evidence type="ECO:0000313" key="21">
    <source>
        <dbReference type="Proteomes" id="UP000314986"/>
    </source>
</evidence>
<dbReference type="Gene3D" id="2.60.40.1730">
    <property type="entry name" value="tricorn interacting facor f3 domain"/>
    <property type="match status" value="1"/>
</dbReference>
<dbReference type="GO" id="GO:0070006">
    <property type="term" value="F:metalloaminopeptidase activity"/>
    <property type="evidence" value="ECO:0007669"/>
    <property type="project" value="TreeGrafter"/>
</dbReference>
<keyword evidence="10 15" id="KW-0482">Metalloprotease</keyword>
<dbReference type="Gene3D" id="1.10.390.10">
    <property type="entry name" value="Neutral Protease Domain 2"/>
    <property type="match status" value="1"/>
</dbReference>
<dbReference type="InterPro" id="IPR045357">
    <property type="entry name" value="Aminopeptidase_N-like_N"/>
</dbReference>
<evidence type="ECO:0000256" key="1">
    <source>
        <dbReference type="ARBA" id="ARBA00004606"/>
    </source>
</evidence>
<keyword evidence="3 15" id="KW-0645">Protease</keyword>
<dbReference type="Pfam" id="PF01433">
    <property type="entry name" value="Peptidase_M1"/>
    <property type="match status" value="1"/>
</dbReference>
<feature type="binding site" evidence="14">
    <location>
        <position position="420"/>
    </location>
    <ligand>
        <name>Zn(2+)</name>
        <dbReference type="ChEBI" id="CHEBI:29105"/>
        <note>catalytic</note>
    </ligand>
</feature>
<keyword evidence="15" id="KW-0031">Aminopeptidase</keyword>
<comment type="subcellular location">
    <subcellularLocation>
        <location evidence="1">Membrane</location>
        <topology evidence="1">Single-pass type II membrane protein</topology>
    </subcellularLocation>
</comment>
<keyword evidence="6 15" id="KW-0378">Hydrolase</keyword>
<dbReference type="CDD" id="cd09601">
    <property type="entry name" value="M1_APN-Q_like"/>
    <property type="match status" value="1"/>
</dbReference>
<evidence type="ECO:0000256" key="12">
    <source>
        <dbReference type="ARBA" id="ARBA00023180"/>
    </source>
</evidence>
<feature type="binding site" evidence="14">
    <location>
        <position position="443"/>
    </location>
    <ligand>
        <name>Zn(2+)</name>
        <dbReference type="ChEBI" id="CHEBI:29105"/>
        <note>catalytic</note>
    </ligand>
</feature>
<evidence type="ECO:0000256" key="9">
    <source>
        <dbReference type="ARBA" id="ARBA00022989"/>
    </source>
</evidence>
<dbReference type="GeneTree" id="ENSGT00940000160535"/>
<keyword evidence="7 14" id="KW-0862">Zinc</keyword>
<evidence type="ECO:0000259" key="17">
    <source>
        <dbReference type="Pfam" id="PF01433"/>
    </source>
</evidence>
<feature type="compositionally biased region" description="Pro residues" evidence="16">
    <location>
        <begin position="93"/>
        <end position="104"/>
    </location>
</feature>
<keyword evidence="8" id="KW-0735">Signal-anchor</keyword>
<feature type="region of interest" description="Disordered" evidence="16">
    <location>
        <begin position="1"/>
        <end position="46"/>
    </location>
</feature>
<dbReference type="SUPFAM" id="SSF55486">
    <property type="entry name" value="Metalloproteases ('zincins'), catalytic domain"/>
    <property type="match status" value="1"/>
</dbReference>
<evidence type="ECO:0000256" key="3">
    <source>
        <dbReference type="ARBA" id="ARBA00022670"/>
    </source>
</evidence>
<proteinExistence type="inferred from homology"/>
<feature type="region of interest" description="Disordered" evidence="16">
    <location>
        <begin position="88"/>
        <end position="114"/>
    </location>
</feature>
<name>A0A4W3JER9_CALMI</name>
<evidence type="ECO:0000256" key="4">
    <source>
        <dbReference type="ARBA" id="ARBA00022692"/>
    </source>
</evidence>
<evidence type="ECO:0000256" key="11">
    <source>
        <dbReference type="ARBA" id="ARBA00023136"/>
    </source>
</evidence>
<evidence type="ECO:0000256" key="2">
    <source>
        <dbReference type="ARBA" id="ARBA00010136"/>
    </source>
</evidence>
<accession>A0A4W3JER9</accession>
<dbReference type="InterPro" id="IPR024571">
    <property type="entry name" value="ERAP1-like_C_dom"/>
</dbReference>
<keyword evidence="9 15" id="KW-1133">Transmembrane helix</keyword>
<reference evidence="21" key="1">
    <citation type="journal article" date="2006" name="Science">
        <title>Ancient noncoding elements conserved in the human genome.</title>
        <authorList>
            <person name="Venkatesh B."/>
            <person name="Kirkness E.F."/>
            <person name="Loh Y.H."/>
            <person name="Halpern A.L."/>
            <person name="Lee A.P."/>
            <person name="Johnson J."/>
            <person name="Dandona N."/>
            <person name="Viswanathan L.D."/>
            <person name="Tay A."/>
            <person name="Venter J.C."/>
            <person name="Strausberg R.L."/>
            <person name="Brenner S."/>
        </authorList>
    </citation>
    <scope>NUCLEOTIDE SEQUENCE [LARGE SCALE GENOMIC DNA]</scope>
</reference>
<feature type="transmembrane region" description="Helical" evidence="15">
    <location>
        <begin position="56"/>
        <end position="81"/>
    </location>
</feature>
<reference evidence="21" key="2">
    <citation type="journal article" date="2007" name="PLoS Biol.">
        <title>Survey sequencing and comparative analysis of the elephant shark (Callorhinchus milii) genome.</title>
        <authorList>
            <person name="Venkatesh B."/>
            <person name="Kirkness E.F."/>
            <person name="Loh Y.H."/>
            <person name="Halpern A.L."/>
            <person name="Lee A.P."/>
            <person name="Johnson J."/>
            <person name="Dandona N."/>
            <person name="Viswanathan L.D."/>
            <person name="Tay A."/>
            <person name="Venter J.C."/>
            <person name="Strausberg R.L."/>
            <person name="Brenner S."/>
        </authorList>
    </citation>
    <scope>NUCLEOTIDE SEQUENCE [LARGE SCALE GENOMIC DNA]</scope>
</reference>
<dbReference type="GO" id="GO:0008270">
    <property type="term" value="F:zinc ion binding"/>
    <property type="evidence" value="ECO:0007669"/>
    <property type="project" value="UniProtKB-UniRule"/>
</dbReference>
<evidence type="ECO:0000256" key="16">
    <source>
        <dbReference type="SAM" id="MobiDB-lite"/>
    </source>
</evidence>
<reference evidence="20" key="5">
    <citation type="submission" date="2025-09" db="UniProtKB">
        <authorList>
            <consortium name="Ensembl"/>
        </authorList>
    </citation>
    <scope>IDENTIFICATION</scope>
</reference>
<keyword evidence="5 14" id="KW-0479">Metal-binding</keyword>
<dbReference type="GO" id="GO:0016020">
    <property type="term" value="C:membrane"/>
    <property type="evidence" value="ECO:0007669"/>
    <property type="project" value="UniProtKB-SubCell"/>
</dbReference>
<sequence>MGLGSAPFSSHPLEQNVTKKNKSQESSRSHNRTRIPTSPHDMEPKSQSGFYVSRKVVSLLALLLLALLLAVVVLAILYAGARLPGIKEVPPTVGQPPSPAPQPTPTGRSGVWNHSRLPSSLMPSHYQVEVWPRLEPGEGGVYLFSGQVNVTLRCRLETRVVLIHSKELKYSGVGISPRGAPAVQDTWVEAVNEFLVIELESDLQPGQDYTLQLNYSGQLVEEPTGLYISHYLDQGINKILAVTQMEPTHARSVFPCFDEPHMKATFDIRLVHRSEFVALSNMPAIAVSEKLEDDGIWNVTTFNTTVKMSTYIVALAICDYDFIGTTYGDTEIRIWAKKESILNGEAQHALNITGPLLQFFETYYNISYPLPKADLIALPEFEASAMENWGLLMFKNDSLLCDPKEKTSENKNAITLMISHELAHQWFGNLVTMKWWNDLWLNEGISSYFEHLGSAHDNQLLEHLVPYMLALGYQNVVKLPAPIKNILDTWIVQSGFPIVTVNTSTGSLRQEQYIDQSDGKQSMNSTWFIPIFWMKNGSMQPMLWLDTENEIFPELKTTTDEEWIILNVNQVCFCRVNYDNTNWNRIHQQLQKDHLVSYNFQVTCKNIAIIIIILAFDIILYHIFETSQTTIIYTQWMSNPENNSIPEYIRETVYCTAIKVGTEKHWNFAWAMYDNTSFVDDTYRLLYAMTCSREPWILKRYLSYALNGEKMSYSQSLTVLRSMAKNPVGQVLVWNFIRANWEKFKLNGKKLRQKVSQNFPFFCTILKMDL</sequence>
<dbReference type="GO" id="GO:0005737">
    <property type="term" value="C:cytoplasm"/>
    <property type="evidence" value="ECO:0007669"/>
    <property type="project" value="TreeGrafter"/>
</dbReference>
<dbReference type="EC" id="3.4.11.-" evidence="15"/>
<dbReference type="Ensembl" id="ENSCMIT00000042527.1">
    <property type="protein sequence ID" value="ENSCMIP00000041929.1"/>
    <property type="gene ID" value="ENSCMIG00000017455.1"/>
</dbReference>
<feature type="domain" description="Peptidase M1 membrane alanine aminopeptidase" evidence="17">
    <location>
        <begin position="349"/>
        <end position="457"/>
    </location>
</feature>
<dbReference type="InterPro" id="IPR034016">
    <property type="entry name" value="M1_APN-typ"/>
</dbReference>
<dbReference type="Pfam" id="PF17900">
    <property type="entry name" value="Peptidase_M1_N"/>
    <property type="match status" value="1"/>
</dbReference>
<evidence type="ECO:0000259" key="18">
    <source>
        <dbReference type="Pfam" id="PF11838"/>
    </source>
</evidence>
<evidence type="ECO:0000256" key="5">
    <source>
        <dbReference type="ARBA" id="ARBA00022723"/>
    </source>
</evidence>
<comment type="cofactor">
    <cofactor evidence="14 15">
        <name>Zn(2+)</name>
        <dbReference type="ChEBI" id="CHEBI:29105"/>
    </cofactor>
    <text evidence="14 15">Binds 1 zinc ion per subunit.</text>
</comment>
<dbReference type="SUPFAM" id="SSF63737">
    <property type="entry name" value="Leukotriene A4 hydrolase N-terminal domain"/>
    <property type="match status" value="1"/>
</dbReference>
<dbReference type="InterPro" id="IPR027268">
    <property type="entry name" value="Peptidase_M4/M1_CTD_sf"/>
</dbReference>
<organism evidence="20 21">
    <name type="scientific">Callorhinchus milii</name>
    <name type="common">Ghost shark</name>
    <dbReference type="NCBI Taxonomy" id="7868"/>
    <lineage>
        <taxon>Eukaryota</taxon>
        <taxon>Metazoa</taxon>
        <taxon>Chordata</taxon>
        <taxon>Craniata</taxon>
        <taxon>Vertebrata</taxon>
        <taxon>Chondrichthyes</taxon>
        <taxon>Holocephali</taxon>
        <taxon>Chimaeriformes</taxon>
        <taxon>Callorhinchidae</taxon>
        <taxon>Callorhinchus</taxon>
    </lineage>
</organism>
<evidence type="ECO:0000259" key="19">
    <source>
        <dbReference type="Pfam" id="PF17900"/>
    </source>
</evidence>
<keyword evidence="4 15" id="KW-0812">Transmembrane</keyword>
<dbReference type="GO" id="GO:0005615">
    <property type="term" value="C:extracellular space"/>
    <property type="evidence" value="ECO:0007669"/>
    <property type="project" value="TreeGrafter"/>
</dbReference>
<keyword evidence="12" id="KW-0325">Glycoprotein</keyword>
<comment type="similarity">
    <text evidence="2 15">Belongs to the peptidase M1 family.</text>
</comment>
<evidence type="ECO:0000256" key="8">
    <source>
        <dbReference type="ARBA" id="ARBA00022968"/>
    </source>
</evidence>
<dbReference type="Proteomes" id="UP000314986">
    <property type="component" value="Unassembled WGS sequence"/>
</dbReference>
<evidence type="ECO:0000256" key="15">
    <source>
        <dbReference type="RuleBase" id="RU364040"/>
    </source>
</evidence>
<feature type="binding site" evidence="14">
    <location>
        <position position="424"/>
    </location>
    <ligand>
        <name>Zn(2+)</name>
        <dbReference type="ChEBI" id="CHEBI:29105"/>
        <note>catalytic</note>
    </ligand>
</feature>
<evidence type="ECO:0000256" key="10">
    <source>
        <dbReference type="ARBA" id="ARBA00023049"/>
    </source>
</evidence>
<keyword evidence="21" id="KW-1185">Reference proteome</keyword>
<dbReference type="Gene3D" id="2.60.40.1910">
    <property type="match status" value="1"/>
</dbReference>
<evidence type="ECO:0000256" key="13">
    <source>
        <dbReference type="PIRSR" id="PIRSR634016-1"/>
    </source>
</evidence>
<dbReference type="Pfam" id="PF11838">
    <property type="entry name" value="ERAP1_C"/>
    <property type="match status" value="1"/>
</dbReference>
<protein>
    <recommendedName>
        <fullName evidence="15">Aminopeptidase</fullName>
        <ecNumber evidence="15">3.4.11.-</ecNumber>
    </recommendedName>
</protein>
<dbReference type="GO" id="GO:0043171">
    <property type="term" value="P:peptide catabolic process"/>
    <property type="evidence" value="ECO:0007669"/>
    <property type="project" value="TreeGrafter"/>
</dbReference>
<feature type="domain" description="Aminopeptidase N-like N-terminal" evidence="19">
    <location>
        <begin position="123"/>
        <end position="312"/>
    </location>
</feature>
<dbReference type="OMA" id="RHFQMAV"/>
<dbReference type="PANTHER" id="PTHR11533:SF31">
    <property type="entry name" value="AMINOPEPTIDASE Q"/>
    <property type="match status" value="1"/>
</dbReference>
<dbReference type="AlphaFoldDB" id="A0A4W3JER9"/>
<evidence type="ECO:0000256" key="7">
    <source>
        <dbReference type="ARBA" id="ARBA00022833"/>
    </source>
</evidence>
<dbReference type="GO" id="GO:0042277">
    <property type="term" value="F:peptide binding"/>
    <property type="evidence" value="ECO:0007669"/>
    <property type="project" value="TreeGrafter"/>
</dbReference>
<dbReference type="InterPro" id="IPR050344">
    <property type="entry name" value="Peptidase_M1_aminopeptidases"/>
</dbReference>